<proteinExistence type="predicted"/>
<evidence type="ECO:0000313" key="1">
    <source>
        <dbReference type="EMBL" id="GEN62348.1"/>
    </source>
</evidence>
<evidence type="ECO:0000313" key="2">
    <source>
        <dbReference type="Proteomes" id="UP000321746"/>
    </source>
</evidence>
<gene>
    <name evidence="1" type="ORF">AOE01nite_05720</name>
</gene>
<keyword evidence="2" id="KW-1185">Reference proteome</keyword>
<dbReference type="AlphaFoldDB" id="A0A511XHC6"/>
<reference evidence="1 2" key="1">
    <citation type="submission" date="2019-07" db="EMBL/GenBank/DDBJ databases">
        <title>Whole genome shotgun sequence of Acetobacter oeni NBRC 105207.</title>
        <authorList>
            <person name="Hosoyama A."/>
            <person name="Uohara A."/>
            <person name="Ohji S."/>
            <person name="Ichikawa N."/>
        </authorList>
    </citation>
    <scope>NUCLEOTIDE SEQUENCE [LARGE SCALE GENOMIC DNA]</scope>
    <source>
        <strain evidence="1 2">NBRC 105207</strain>
    </source>
</reference>
<organism evidence="1 2">
    <name type="scientific">Acetobacter oeni</name>
    <dbReference type="NCBI Taxonomy" id="304077"/>
    <lineage>
        <taxon>Bacteria</taxon>
        <taxon>Pseudomonadati</taxon>
        <taxon>Pseudomonadota</taxon>
        <taxon>Alphaproteobacteria</taxon>
        <taxon>Acetobacterales</taxon>
        <taxon>Acetobacteraceae</taxon>
        <taxon>Acetobacter</taxon>
    </lineage>
</organism>
<comment type="caution">
    <text evidence="1">The sequence shown here is derived from an EMBL/GenBank/DDBJ whole genome shotgun (WGS) entry which is preliminary data.</text>
</comment>
<sequence>MCSGTIANYRYLGHVYRQMKYLAIHPVRLSRYRYRLSAAAFTGLLLCGAVTSSVSRASAIPAGCARITHGGHSADQERTSFDRIIVTAGSGGGTLTATSQSLTGTTADAGPDLADAASVLLLAALTGHHDAACSSWLENEGRSAETTLAASHNLSLNWSGVSVKRGALHIGIGSTRLTLQNGGASADATLSVSGVSVSGVATPSLMPSSATASFTLPQGELAPLMAATAGKTATLPAVHVTISSLTAQRDTIELSGNGRATLTGETDNTSASGHLEVRDISALIDHARQDGQMKIATALILARMVSHKADGGNTWDTTWEGGVLTVNGVPLPLK</sequence>
<dbReference type="EMBL" id="BJYG01000005">
    <property type="protein sequence ID" value="GEN62348.1"/>
    <property type="molecule type" value="Genomic_DNA"/>
</dbReference>
<protein>
    <recommendedName>
        <fullName evidence="3">DUF2125 domain-containing protein</fullName>
    </recommendedName>
</protein>
<evidence type="ECO:0008006" key="3">
    <source>
        <dbReference type="Google" id="ProtNLM"/>
    </source>
</evidence>
<dbReference type="Proteomes" id="UP000321746">
    <property type="component" value="Unassembled WGS sequence"/>
</dbReference>
<accession>A0A511XHC6</accession>
<name>A0A511XHC6_9PROT</name>